<feature type="compositionally biased region" description="Basic and acidic residues" evidence="1">
    <location>
        <begin position="190"/>
        <end position="203"/>
    </location>
</feature>
<reference evidence="3" key="1">
    <citation type="journal article" date="2014" name="Genome Biol. Evol.">
        <title>Gene Loss Rather Than Gene Gain Is Associated with a Host Jump from Monocots to Dicots in the Smut Fungus Melanopsichium pennsylvanicum.</title>
        <authorList>
            <person name="Sharma R."/>
            <person name="Mishra B."/>
            <person name="Runge F."/>
            <person name="Thines M."/>
        </authorList>
    </citation>
    <scope>NUCLEOTIDE SEQUENCE</scope>
    <source>
        <strain evidence="3">4</strain>
    </source>
</reference>
<dbReference type="Pfam" id="PF10544">
    <property type="entry name" value="T5orf172"/>
    <property type="match status" value="1"/>
</dbReference>
<feature type="region of interest" description="Disordered" evidence="1">
    <location>
        <begin position="27"/>
        <end position="58"/>
    </location>
</feature>
<dbReference type="InterPro" id="IPR018306">
    <property type="entry name" value="Phage_T5_Orf172_DNA-bd"/>
</dbReference>
<dbReference type="PANTHER" id="PTHR28094:SF1">
    <property type="entry name" value="MEIOTICALLY UP-REGULATED GENE 113 PROTEIN"/>
    <property type="match status" value="1"/>
</dbReference>
<evidence type="ECO:0000313" key="3">
    <source>
        <dbReference type="EMBL" id="CDI52916.1"/>
    </source>
</evidence>
<feature type="region of interest" description="Disordered" evidence="1">
    <location>
        <begin position="76"/>
        <end position="131"/>
    </location>
</feature>
<evidence type="ECO:0000259" key="2">
    <source>
        <dbReference type="Pfam" id="PF10544"/>
    </source>
</evidence>
<dbReference type="InterPro" id="IPR053006">
    <property type="entry name" value="Meiosis_regulatory"/>
</dbReference>
<proteinExistence type="predicted"/>
<name>A0A077R1V7_9BASI</name>
<feature type="region of interest" description="Disordered" evidence="1">
    <location>
        <begin position="179"/>
        <end position="218"/>
    </location>
</feature>
<evidence type="ECO:0000256" key="1">
    <source>
        <dbReference type="SAM" id="MobiDB-lite"/>
    </source>
</evidence>
<feature type="compositionally biased region" description="Basic and acidic residues" evidence="1">
    <location>
        <begin position="102"/>
        <end position="115"/>
    </location>
</feature>
<sequence length="543" mass="60844">MSTSKTRSNDQHHLGLVKRLRKLTLSLSSPSLEDNKSKTLLPSPPPSLHPPQQRTSHNHVAVSSLPPYLAHLAGTTSLSSSRSTPSFPRPSVTNIQPPDFPLHGREDDYHHHAEPSRLPPRPPSMPSIQTMSYPNAFPSLVRVANEHPASLKPASIQLGPTSKPSYRWELVPREKLQADSNFVAHHSSPRRGDDKENRDEYHTRAVASSSRVDLSSSVGVVTPPRKQATRLPGTVVTSCATTFTPAGSRANADCPPVKGQCWGIKKDGSRCSRKVRPLFDARQSASNEAKRTNRGTSAPARLIKGTTSSEPLVMSDSEDEKSPKRTDNFADDIDETYCYQHVAEVNKTPGFYHTHFDQSTFIQFSDWFGTTSLTDHTQALLRKHMSKPLSHIDRSELGYLYMYELRDHSTLTHICLKVGRTTNVFRRLGEWRYQCQSKDPLLRSFHPCLDGQGLISGMHAPSVAGVRLSHRWEHLVHTELAGIGQRVSRSCTDCGVRHREIFMIPKRLDKGLDETSTQQGNYEGFQLAEKVVLKWMRFVRSLH</sequence>
<dbReference type="PANTHER" id="PTHR28094">
    <property type="entry name" value="MEIOTICALLY UP-REGULATED GENE 113 PROTEIN"/>
    <property type="match status" value="1"/>
</dbReference>
<dbReference type="AlphaFoldDB" id="A0A077R1V7"/>
<feature type="compositionally biased region" description="Low complexity" evidence="1">
    <location>
        <begin position="76"/>
        <end position="91"/>
    </location>
</feature>
<feature type="domain" description="Bacteriophage T5 Orf172 DNA-binding" evidence="2">
    <location>
        <begin position="398"/>
        <end position="506"/>
    </location>
</feature>
<dbReference type="EMBL" id="HG529557">
    <property type="protein sequence ID" value="CDI52916.1"/>
    <property type="molecule type" value="Genomic_DNA"/>
</dbReference>
<accession>A0A077R1V7</accession>
<feature type="region of interest" description="Disordered" evidence="1">
    <location>
        <begin position="281"/>
        <end position="326"/>
    </location>
</feature>
<organism evidence="3">
    <name type="scientific">Melanopsichium pennsylvanicum 4</name>
    <dbReference type="NCBI Taxonomy" id="1398559"/>
    <lineage>
        <taxon>Eukaryota</taxon>
        <taxon>Fungi</taxon>
        <taxon>Dikarya</taxon>
        <taxon>Basidiomycota</taxon>
        <taxon>Ustilaginomycotina</taxon>
        <taxon>Ustilaginomycetes</taxon>
        <taxon>Ustilaginales</taxon>
        <taxon>Ustilaginaceae</taxon>
        <taxon>Melanopsichium</taxon>
    </lineage>
</organism>
<feature type="compositionally biased region" description="Low complexity" evidence="1">
    <location>
        <begin position="206"/>
        <end position="218"/>
    </location>
</feature>
<protein>
    <recommendedName>
        <fullName evidence="2">Bacteriophage T5 Orf172 DNA-binding domain-containing protein</fullName>
    </recommendedName>
</protein>